<comment type="caution">
    <text evidence="2">The sequence shown here is derived from an EMBL/GenBank/DDBJ whole genome shotgun (WGS) entry which is preliminary data.</text>
</comment>
<organism evidence="2 3">
    <name type="scientific">Dactylosporangium salmoneum</name>
    <dbReference type="NCBI Taxonomy" id="53361"/>
    <lineage>
        <taxon>Bacteria</taxon>
        <taxon>Bacillati</taxon>
        <taxon>Actinomycetota</taxon>
        <taxon>Actinomycetes</taxon>
        <taxon>Micromonosporales</taxon>
        <taxon>Micromonosporaceae</taxon>
        <taxon>Dactylosporangium</taxon>
    </lineage>
</organism>
<keyword evidence="3" id="KW-1185">Reference proteome</keyword>
<accession>A0ABN3FX70</accession>
<feature type="compositionally biased region" description="Low complexity" evidence="1">
    <location>
        <begin position="39"/>
        <end position="57"/>
    </location>
</feature>
<dbReference type="Proteomes" id="UP001501444">
    <property type="component" value="Unassembled WGS sequence"/>
</dbReference>
<feature type="compositionally biased region" description="Polar residues" evidence="1">
    <location>
        <begin position="79"/>
        <end position="88"/>
    </location>
</feature>
<name>A0ABN3FX70_9ACTN</name>
<evidence type="ECO:0000256" key="1">
    <source>
        <dbReference type="SAM" id="MobiDB-lite"/>
    </source>
</evidence>
<evidence type="ECO:0000313" key="2">
    <source>
        <dbReference type="EMBL" id="GAA2338991.1"/>
    </source>
</evidence>
<evidence type="ECO:0000313" key="3">
    <source>
        <dbReference type="Proteomes" id="UP001501444"/>
    </source>
</evidence>
<proteinExistence type="predicted"/>
<feature type="region of interest" description="Disordered" evidence="1">
    <location>
        <begin position="1"/>
        <end position="21"/>
    </location>
</feature>
<reference evidence="2 3" key="1">
    <citation type="journal article" date="2019" name="Int. J. Syst. Evol. Microbiol.">
        <title>The Global Catalogue of Microorganisms (GCM) 10K type strain sequencing project: providing services to taxonomists for standard genome sequencing and annotation.</title>
        <authorList>
            <consortium name="The Broad Institute Genomics Platform"/>
            <consortium name="The Broad Institute Genome Sequencing Center for Infectious Disease"/>
            <person name="Wu L."/>
            <person name="Ma J."/>
        </authorList>
    </citation>
    <scope>NUCLEOTIDE SEQUENCE [LARGE SCALE GENOMIC DNA]</scope>
    <source>
        <strain evidence="2 3">JCM 3272</strain>
    </source>
</reference>
<protein>
    <submittedName>
        <fullName evidence="2">Uncharacterized protein</fullName>
    </submittedName>
</protein>
<sequence>MSSRPHPHPDGKALPQQRRTRAPLYLVQGPADQLTARGAWPAEQAPGTAAADAQTAWLQPVTAPGAGGEPARDWHGPQAGQTMPTTEFVQAGRPDGAPDERHGRVGFPQLRDRDGYRDEATMYQSPQGPPTAAGGDGTGSAGPGVLRAAQSEPFPERSPRLGMPWPRRPYELVPPSPELGGEVRRRPDSEIDPAERAGVTRLRWAVVHRLTEITVNHAEAAWQLRYSKPVAPTLVVLLFAVPYTEQGLLRFALRADARTWHQSDRVADAAAVLQEMAGIVHRGWRQHDVPFDVRAALTNQPDEQWTDEDWRRRPAFVGVALSTLDTSEYGPWNRAQGRARFGDDVPSEVLAQFTDGGRLRIIRHAARQYHRIERQASMSLHPDRQPPALPWESTPALNRIWPTDPTAYSWHFLGELARTVYWGWRAWR</sequence>
<feature type="compositionally biased region" description="Basic and acidic residues" evidence="1">
    <location>
        <begin position="110"/>
        <end position="120"/>
    </location>
</feature>
<dbReference type="EMBL" id="BAAARV010000019">
    <property type="protein sequence ID" value="GAA2338991.1"/>
    <property type="molecule type" value="Genomic_DNA"/>
</dbReference>
<gene>
    <name evidence="2" type="ORF">GCM10010170_020840</name>
</gene>
<feature type="region of interest" description="Disordered" evidence="1">
    <location>
        <begin position="37"/>
        <end position="168"/>
    </location>
</feature>